<dbReference type="InterPro" id="IPR019285">
    <property type="entry name" value="DUF2336"/>
</dbReference>
<evidence type="ECO:0008006" key="3">
    <source>
        <dbReference type="Google" id="ProtNLM"/>
    </source>
</evidence>
<evidence type="ECO:0000313" key="1">
    <source>
        <dbReference type="EMBL" id="GLK50658.1"/>
    </source>
</evidence>
<organism evidence="1 2">
    <name type="scientific">Maricaulis virginensis</name>
    <dbReference type="NCBI Taxonomy" id="144022"/>
    <lineage>
        <taxon>Bacteria</taxon>
        <taxon>Pseudomonadati</taxon>
        <taxon>Pseudomonadota</taxon>
        <taxon>Alphaproteobacteria</taxon>
        <taxon>Maricaulales</taxon>
        <taxon>Maricaulaceae</taxon>
        <taxon>Maricaulis</taxon>
    </lineage>
</organism>
<keyword evidence="2" id="KW-1185">Reference proteome</keyword>
<name>A0A9W6II30_9PROT</name>
<dbReference type="EMBL" id="BSFE01000001">
    <property type="protein sequence ID" value="GLK50658.1"/>
    <property type="molecule type" value="Genomic_DNA"/>
</dbReference>
<protein>
    <recommendedName>
        <fullName evidence="3">DUF2336 domain-containing protein</fullName>
    </recommendedName>
</protein>
<dbReference type="Proteomes" id="UP001143486">
    <property type="component" value="Unassembled WGS sequence"/>
</dbReference>
<dbReference type="AlphaFoldDB" id="A0A9W6II30"/>
<reference evidence="1" key="1">
    <citation type="journal article" date="2014" name="Int. J. Syst. Evol. Microbiol.">
        <title>Complete genome sequence of Corynebacterium casei LMG S-19264T (=DSM 44701T), isolated from a smear-ripened cheese.</title>
        <authorList>
            <consortium name="US DOE Joint Genome Institute (JGI-PGF)"/>
            <person name="Walter F."/>
            <person name="Albersmeier A."/>
            <person name="Kalinowski J."/>
            <person name="Ruckert C."/>
        </authorList>
    </citation>
    <scope>NUCLEOTIDE SEQUENCE</scope>
    <source>
        <strain evidence="1">VKM B-1513</strain>
    </source>
</reference>
<evidence type="ECO:0000313" key="2">
    <source>
        <dbReference type="Proteomes" id="UP001143486"/>
    </source>
</evidence>
<reference evidence="1" key="2">
    <citation type="submission" date="2023-01" db="EMBL/GenBank/DDBJ databases">
        <authorList>
            <person name="Sun Q."/>
            <person name="Evtushenko L."/>
        </authorList>
    </citation>
    <scope>NUCLEOTIDE SEQUENCE</scope>
    <source>
        <strain evidence="1">VKM B-1513</strain>
    </source>
</reference>
<gene>
    <name evidence="1" type="ORF">GCM10017621_01660</name>
</gene>
<dbReference type="RefSeq" id="WP_271185057.1">
    <property type="nucleotide sequence ID" value="NZ_BSFE01000001.1"/>
</dbReference>
<comment type="caution">
    <text evidence="1">The sequence shown here is derived from an EMBL/GenBank/DDBJ whole genome shotgun (WGS) entry which is preliminary data.</text>
</comment>
<proteinExistence type="predicted"/>
<sequence>MAEAKPYDLTEPVATPKTRALLARRLADIVGLPSSRITPRERWIVGDLLYDVIRASDLELRRRCAERLAPLSEAPHRLLRTLASDDFEVAQPILERCTALTDFDMMEIINSGTLQHRMTIARREALSETVAAALAAYGEPPVVERLLRNKTAHLAAPTLDHLVGAATEESSYAALLIRREEMRPAQAFRLFWSCEHIDRFQILDRFAVDRTILLEASEDIFPAAAGEGWSDPMVARILRYIDRRQRNREAAESSPFGSLEGVCEAMETEGATSDIIAEISRLAAVERRLVVRMIDDMAGEPLSVLCKATGLKWPFFLHMWRGLGRSGQSDQVEQARRVYDSLSVEKAQTVLRYWNLSAEDKG</sequence>
<accession>A0A9W6II30</accession>
<dbReference type="Pfam" id="PF10098">
    <property type="entry name" value="DUF2336"/>
    <property type="match status" value="1"/>
</dbReference>